<accession>A0A088F8H6</accession>
<reference evidence="1" key="1">
    <citation type="submission" date="2014-08" db="EMBL/GenBank/DDBJ databases">
        <title>Phage-like Chromosomal Island SpyCIM25 in Historical Streptococcus pyogenes Strain T25-3.</title>
        <authorList>
            <person name="Nguyen S.V."/>
            <person name="McShan W.M."/>
        </authorList>
    </citation>
    <scope>NUCLEOTIDE SEQUENCE</scope>
    <source>
        <strain evidence="1">T25-3</strain>
    </source>
</reference>
<dbReference type="EMBL" id="KM275477">
    <property type="protein sequence ID" value="AIM40847.1"/>
    <property type="molecule type" value="Genomic_DNA"/>
</dbReference>
<name>A0A088F8H6_STRPY</name>
<evidence type="ECO:0000313" key="1">
    <source>
        <dbReference type="EMBL" id="AIM40847.1"/>
    </source>
</evidence>
<gene>
    <name evidence="1" type="ORF">SpyCIM25_22</name>
</gene>
<organism evidence="1">
    <name type="scientific">Streptococcus pyogenes</name>
    <dbReference type="NCBI Taxonomy" id="1314"/>
    <lineage>
        <taxon>Bacteria</taxon>
        <taxon>Bacillati</taxon>
        <taxon>Bacillota</taxon>
        <taxon>Bacilli</taxon>
        <taxon>Lactobacillales</taxon>
        <taxon>Streptococcaceae</taxon>
        <taxon>Streptococcus</taxon>
    </lineage>
</organism>
<dbReference type="AlphaFoldDB" id="A0A088F8H6"/>
<proteinExistence type="predicted"/>
<protein>
    <submittedName>
        <fullName evidence="1">Uncharacterized protein</fullName>
    </submittedName>
</protein>
<sequence>MIYTINSKKCLETILEAKSEVLQKISSLQNEQNKKTSTRNAPWLNLSLNKLYHNQEKRP</sequence>